<accession>A0A291LXD3</accession>
<evidence type="ECO:0000259" key="1">
    <source>
        <dbReference type="Pfam" id="PF13503"/>
    </source>
</evidence>
<dbReference type="Proteomes" id="UP000219050">
    <property type="component" value="Chromosome"/>
</dbReference>
<keyword evidence="3" id="KW-1185">Reference proteome</keyword>
<dbReference type="InterPro" id="IPR025391">
    <property type="entry name" value="DUF4123"/>
</dbReference>
<name>A0A291LXD3_9RHOB</name>
<gene>
    <name evidence="2" type="ORF">CBW24_04610</name>
</gene>
<dbReference type="EMBL" id="CP021404">
    <property type="protein sequence ID" value="ATI41352.1"/>
    <property type="molecule type" value="Genomic_DNA"/>
</dbReference>
<dbReference type="AlphaFoldDB" id="A0A291LXD3"/>
<sequence>MTSLRIDDKLGDVLRRQPGQLHAVIDGAYFDNLPERLALAGIQGAPLYMDETELPAPARGPHLVPCPSIFAMEQVRDVCGGLPATVWWAWPHGSEALWRHLKRLNLVEIPAHRDEPIVGRRQIGAINRAAKTETVVFRHGDPHVIRLLMPILSPVQKALLFGGAAAIIADTGESDPPLVARNPAPSQPAPFGRLHLSDAQHDELSGIYGRGLRRRAVNEFRARATVSDQVLMSDTDLERISLPTAERITRAYDRAERYGCVTKAQIWEFITLDLRYGEGFELAEGCEKVRAALTLRDSSPEERLSRAEMELDFLSLPRHPLPPGARL</sequence>
<dbReference type="Pfam" id="PF13503">
    <property type="entry name" value="DUF4123"/>
    <property type="match status" value="1"/>
</dbReference>
<proteinExistence type="predicted"/>
<dbReference type="KEGG" id="cmag:CBW24_04610"/>
<feature type="domain" description="DUF4123" evidence="1">
    <location>
        <begin position="22"/>
        <end position="156"/>
    </location>
</feature>
<organism evidence="2 3">
    <name type="scientific">Pacificitalea manganoxidans</name>
    <dbReference type="NCBI Taxonomy" id="1411902"/>
    <lineage>
        <taxon>Bacteria</taxon>
        <taxon>Pseudomonadati</taxon>
        <taxon>Pseudomonadota</taxon>
        <taxon>Alphaproteobacteria</taxon>
        <taxon>Rhodobacterales</taxon>
        <taxon>Paracoccaceae</taxon>
        <taxon>Pacificitalea</taxon>
    </lineage>
</organism>
<protein>
    <recommendedName>
        <fullName evidence="1">DUF4123 domain-containing protein</fullName>
    </recommendedName>
</protein>
<dbReference type="RefSeq" id="WP_088663209.1">
    <property type="nucleotide sequence ID" value="NZ_CP021404.1"/>
</dbReference>
<dbReference type="OrthoDB" id="7219308at2"/>
<evidence type="ECO:0000313" key="3">
    <source>
        <dbReference type="Proteomes" id="UP000219050"/>
    </source>
</evidence>
<evidence type="ECO:0000313" key="2">
    <source>
        <dbReference type="EMBL" id="ATI41352.1"/>
    </source>
</evidence>
<reference evidence="2 3" key="1">
    <citation type="submission" date="2017-05" db="EMBL/GenBank/DDBJ databases">
        <title>Comparative genomic and metabolic analysis of manganese-oxidizing mechanisms in Celeribater manganoxidans DY25T: its adaption to the environment of polymetallic nodule.</title>
        <authorList>
            <person name="Wang X."/>
        </authorList>
    </citation>
    <scope>NUCLEOTIDE SEQUENCE [LARGE SCALE GENOMIC DNA]</scope>
    <source>
        <strain evidence="2 3">DY25</strain>
    </source>
</reference>